<protein>
    <submittedName>
        <fullName evidence="1">Uncharacterized protein</fullName>
    </submittedName>
</protein>
<reference evidence="1 2" key="1">
    <citation type="submission" date="2019-02" db="EMBL/GenBank/DDBJ databases">
        <title>Genome sequencing of the rare red list fungi Hericium alpestre (H. flagellum).</title>
        <authorList>
            <person name="Buettner E."/>
            <person name="Kellner H."/>
        </authorList>
    </citation>
    <scope>NUCLEOTIDE SEQUENCE [LARGE SCALE GENOMIC DNA]</scope>
    <source>
        <strain evidence="1 2">DSM 108284</strain>
    </source>
</reference>
<dbReference type="GO" id="GO:0006886">
    <property type="term" value="P:intracellular protein transport"/>
    <property type="evidence" value="ECO:0007669"/>
    <property type="project" value="TreeGrafter"/>
</dbReference>
<comment type="caution">
    <text evidence="1">The sequence shown here is derived from an EMBL/GenBank/DDBJ whole genome shotgun (WGS) entry which is preliminary data.</text>
</comment>
<dbReference type="Proteomes" id="UP000298061">
    <property type="component" value="Unassembled WGS sequence"/>
</dbReference>
<organism evidence="1 2">
    <name type="scientific">Hericium alpestre</name>
    <dbReference type="NCBI Taxonomy" id="135208"/>
    <lineage>
        <taxon>Eukaryota</taxon>
        <taxon>Fungi</taxon>
        <taxon>Dikarya</taxon>
        <taxon>Basidiomycota</taxon>
        <taxon>Agaricomycotina</taxon>
        <taxon>Agaricomycetes</taxon>
        <taxon>Russulales</taxon>
        <taxon>Hericiaceae</taxon>
        <taxon>Hericium</taxon>
    </lineage>
</organism>
<dbReference type="STRING" id="135208.A0A4Y9ZPV2"/>
<dbReference type="GO" id="GO:0006888">
    <property type="term" value="P:endoplasmic reticulum to Golgi vesicle-mediated transport"/>
    <property type="evidence" value="ECO:0007669"/>
    <property type="project" value="TreeGrafter"/>
</dbReference>
<dbReference type="InterPro" id="IPR016024">
    <property type="entry name" value="ARM-type_fold"/>
</dbReference>
<dbReference type="AlphaFoldDB" id="A0A4Y9ZPV2"/>
<dbReference type="GO" id="GO:0005783">
    <property type="term" value="C:endoplasmic reticulum"/>
    <property type="evidence" value="ECO:0007669"/>
    <property type="project" value="TreeGrafter"/>
</dbReference>
<dbReference type="GO" id="GO:0061025">
    <property type="term" value="P:membrane fusion"/>
    <property type="evidence" value="ECO:0007669"/>
    <property type="project" value="TreeGrafter"/>
</dbReference>
<dbReference type="EMBL" id="SFCI01001337">
    <property type="protein sequence ID" value="TFY76053.1"/>
    <property type="molecule type" value="Genomic_DNA"/>
</dbReference>
<sequence>MEFLSQTYVALRGPTGAPQSAQETIPRLADRLAPTTLLADRRAAVLSLKAIARQHKALVGECALPGLLGILQNDAKLDPDIGRAALETLATLCDTHDADWGARPAGAAHVDTVLKTPEPTHALIELLGAEDMHVRLAAVLLLITLLHARLHVVQGYFLNAPVGPSTLVCLLDERDEGRPGDGVYSASPAARLMSSTDHYVPDLLHSAWFIVV</sequence>
<dbReference type="GO" id="GO:0012507">
    <property type="term" value="C:ER to Golgi transport vesicle membrane"/>
    <property type="evidence" value="ECO:0007669"/>
    <property type="project" value="TreeGrafter"/>
</dbReference>
<dbReference type="GO" id="GO:0005795">
    <property type="term" value="C:Golgi stack"/>
    <property type="evidence" value="ECO:0007669"/>
    <property type="project" value="TreeGrafter"/>
</dbReference>
<evidence type="ECO:0000313" key="2">
    <source>
        <dbReference type="Proteomes" id="UP000298061"/>
    </source>
</evidence>
<proteinExistence type="predicted"/>
<dbReference type="PANTHER" id="PTHR10013:SF0">
    <property type="entry name" value="GENERAL VESICULAR TRANSPORT FACTOR P115"/>
    <property type="match status" value="1"/>
</dbReference>
<dbReference type="PANTHER" id="PTHR10013">
    <property type="entry name" value="GENERAL VESICULAR TRANSPORT FACTOR P115"/>
    <property type="match status" value="1"/>
</dbReference>
<keyword evidence="2" id="KW-1185">Reference proteome</keyword>
<name>A0A4Y9ZPV2_9AGAM</name>
<dbReference type="InterPro" id="IPR024095">
    <property type="entry name" value="Vesicle_P115"/>
</dbReference>
<dbReference type="Gene3D" id="1.25.10.10">
    <property type="entry name" value="Leucine-rich Repeat Variant"/>
    <property type="match status" value="1"/>
</dbReference>
<dbReference type="SUPFAM" id="SSF48371">
    <property type="entry name" value="ARM repeat"/>
    <property type="match status" value="1"/>
</dbReference>
<accession>A0A4Y9ZPV2</accession>
<gene>
    <name evidence="1" type="ORF">EWM64_g7961</name>
</gene>
<evidence type="ECO:0000313" key="1">
    <source>
        <dbReference type="EMBL" id="TFY76053.1"/>
    </source>
</evidence>
<dbReference type="OrthoDB" id="198977at2759"/>
<dbReference type="GO" id="GO:0048211">
    <property type="term" value="P:Golgi vesicle docking"/>
    <property type="evidence" value="ECO:0007669"/>
    <property type="project" value="TreeGrafter"/>
</dbReference>
<dbReference type="InterPro" id="IPR011989">
    <property type="entry name" value="ARM-like"/>
</dbReference>